<organism evidence="2 3">
    <name type="scientific">Candidatus Blautia faecavium</name>
    <dbReference type="NCBI Taxonomy" id="2838487"/>
    <lineage>
        <taxon>Bacteria</taxon>
        <taxon>Bacillati</taxon>
        <taxon>Bacillota</taxon>
        <taxon>Clostridia</taxon>
        <taxon>Lachnospirales</taxon>
        <taxon>Lachnospiraceae</taxon>
        <taxon>Blautia</taxon>
    </lineage>
</organism>
<dbReference type="Gene3D" id="3.40.50.360">
    <property type="match status" value="1"/>
</dbReference>
<dbReference type="InterPro" id="IPR029039">
    <property type="entry name" value="Flavoprotein-like_sf"/>
</dbReference>
<dbReference type="Pfam" id="PF02525">
    <property type="entry name" value="Flavodoxin_2"/>
    <property type="match status" value="1"/>
</dbReference>
<dbReference type="AlphaFoldDB" id="A0A9D2RW06"/>
<dbReference type="PANTHER" id="PTHR43741:SF4">
    <property type="entry name" value="FMN-DEPENDENT NADH:QUINONE OXIDOREDUCTASE"/>
    <property type="match status" value="1"/>
</dbReference>
<evidence type="ECO:0000313" key="3">
    <source>
        <dbReference type="Proteomes" id="UP000823842"/>
    </source>
</evidence>
<gene>
    <name evidence="2" type="ORF">IAA06_00695</name>
</gene>
<evidence type="ECO:0000259" key="1">
    <source>
        <dbReference type="Pfam" id="PF02525"/>
    </source>
</evidence>
<dbReference type="SUPFAM" id="SSF52218">
    <property type="entry name" value="Flavoproteins"/>
    <property type="match status" value="1"/>
</dbReference>
<evidence type="ECO:0000313" key="2">
    <source>
        <dbReference type="EMBL" id="HJB27300.1"/>
    </source>
</evidence>
<proteinExistence type="predicted"/>
<reference evidence="2" key="1">
    <citation type="journal article" date="2021" name="PeerJ">
        <title>Extensive microbial diversity within the chicken gut microbiome revealed by metagenomics and culture.</title>
        <authorList>
            <person name="Gilroy R."/>
            <person name="Ravi A."/>
            <person name="Getino M."/>
            <person name="Pursley I."/>
            <person name="Horton D.L."/>
            <person name="Alikhan N.F."/>
            <person name="Baker D."/>
            <person name="Gharbi K."/>
            <person name="Hall N."/>
            <person name="Watson M."/>
            <person name="Adriaenssens E.M."/>
            <person name="Foster-Nyarko E."/>
            <person name="Jarju S."/>
            <person name="Secka A."/>
            <person name="Antonio M."/>
            <person name="Oren A."/>
            <person name="Chaudhuri R.R."/>
            <person name="La Ragione R."/>
            <person name="Hildebrand F."/>
            <person name="Pallen M.J."/>
        </authorList>
    </citation>
    <scope>NUCLEOTIDE SEQUENCE</scope>
    <source>
        <strain evidence="2">ChiSjej1B19-5720</strain>
    </source>
</reference>
<dbReference type="EMBL" id="DWYZ01000018">
    <property type="protein sequence ID" value="HJB27300.1"/>
    <property type="molecule type" value="Genomic_DNA"/>
</dbReference>
<name>A0A9D2RW06_9FIRM</name>
<sequence length="200" mass="22875">MGKNILVIDACVRREESRTKEMMDTAVSVLKELHPDWNFEILNLMELDLKYWTTDTLKQRDALLAKKEYDHPLFKYGNQFREADGLIVAAPFWDLSVPAVLKVYIENVSADKITFASSPEGLYGLCHGKWMLFLTTRGGNWAGSDMEQGSPYMEALCKFFGIDSYHCVYADGVDIKELDSQAIMEKALEDTRQECRKLVL</sequence>
<comment type="caution">
    <text evidence="2">The sequence shown here is derived from an EMBL/GenBank/DDBJ whole genome shotgun (WGS) entry which is preliminary data.</text>
</comment>
<reference evidence="2" key="2">
    <citation type="submission" date="2021-04" db="EMBL/GenBank/DDBJ databases">
        <authorList>
            <person name="Gilroy R."/>
        </authorList>
    </citation>
    <scope>NUCLEOTIDE SEQUENCE</scope>
    <source>
        <strain evidence="2">ChiSjej1B19-5720</strain>
    </source>
</reference>
<accession>A0A9D2RW06</accession>
<dbReference type="Proteomes" id="UP000823842">
    <property type="component" value="Unassembled WGS sequence"/>
</dbReference>
<dbReference type="InterPro" id="IPR050104">
    <property type="entry name" value="FMN-dep_NADH:Q_OxRdtase_AzoR1"/>
</dbReference>
<dbReference type="InterPro" id="IPR003680">
    <property type="entry name" value="Flavodoxin_fold"/>
</dbReference>
<feature type="domain" description="Flavodoxin-like fold" evidence="1">
    <location>
        <begin position="3"/>
        <end position="193"/>
    </location>
</feature>
<protein>
    <submittedName>
        <fullName evidence="2">NAD(P)H-dependent oxidoreductase</fullName>
    </submittedName>
</protein>
<dbReference type="PANTHER" id="PTHR43741">
    <property type="entry name" value="FMN-DEPENDENT NADH-AZOREDUCTASE 1"/>
    <property type="match status" value="1"/>
</dbReference>